<evidence type="ECO:0000256" key="1">
    <source>
        <dbReference type="RuleBase" id="RU363099"/>
    </source>
</evidence>
<reference evidence="3 4" key="3">
    <citation type="journal article" date="2013" name="Rice">
        <title>Improvement of the Oryza sativa Nipponbare reference genome using next generation sequence and optical map data.</title>
        <authorList>
            <person name="Kawahara Y."/>
            <person name="de la Bastide M."/>
            <person name="Hamilton J.P."/>
            <person name="Kanamori H."/>
            <person name="McCombie W.R."/>
            <person name="Ouyang S."/>
            <person name="Schwartz D.C."/>
            <person name="Tanaka T."/>
            <person name="Wu J."/>
            <person name="Zhou S."/>
            <person name="Childs K.L."/>
            <person name="Davidson R.M."/>
            <person name="Lin H."/>
            <person name="Quesada-Ocampo L."/>
            <person name="Vaillancourt B."/>
            <person name="Sakai H."/>
            <person name="Lee S.S."/>
            <person name="Kim J."/>
            <person name="Numa H."/>
            <person name="Itoh T."/>
            <person name="Buell C.R."/>
            <person name="Matsumoto T."/>
        </authorList>
    </citation>
    <scope>NUCLEOTIDE SEQUENCE [LARGE SCALE GENOMIC DNA]</scope>
    <source>
        <strain evidence="4">cv. Nipponbare</strain>
    </source>
</reference>
<keyword evidence="1" id="KW-0052">Apoplast</keyword>
<comment type="subcellular location">
    <subcellularLocation>
        <location evidence="1">Secreted</location>
        <location evidence="1">Extracellular space</location>
        <location evidence="1">Apoplast</location>
    </subcellularLocation>
</comment>
<dbReference type="Gramene" id="Os11t0214700-00">
    <property type="protein sequence ID" value="Os11t0214700-00"/>
    <property type="gene ID" value="Os11g0214700"/>
</dbReference>
<dbReference type="GO" id="GO:0048046">
    <property type="term" value="C:apoplast"/>
    <property type="evidence" value="ECO:0007669"/>
    <property type="project" value="UniProtKB-SubCell"/>
</dbReference>
<evidence type="ECO:0000313" key="3">
    <source>
        <dbReference type="EMBL" id="BAT13207.1"/>
    </source>
</evidence>
<dbReference type="InterPro" id="IPR004265">
    <property type="entry name" value="Dirigent"/>
</dbReference>
<proteinExistence type="inferred from homology"/>
<sequence>MASLSSLLLGCFLLAAAIFLHRNGASTTTTHLHFYMHDAYTGPAPTAMRVVSGRSLLDDGGDAVPRQFGDIVALNNALTEGPSAGSTRVGTAQGFAVRVSEGGMCGDYGYPYLHDSCRRAPRQLGDGEGPHRHGRRGARVGGDRRHGAVSARARVHGHQELRLQPRHRRRRPDRRLPAALASHGQKTHATAAYMHGCIICARSCAAVDSGSNI</sequence>
<dbReference type="PaxDb" id="39947-A0A0P0Y0H1"/>
<keyword evidence="1" id="KW-0964">Secreted</keyword>
<dbReference type="EMBL" id="AP014967">
    <property type="protein sequence ID" value="BAT13207.1"/>
    <property type="molecule type" value="Genomic_DNA"/>
</dbReference>
<comment type="similarity">
    <text evidence="1">Belongs to the plant dirigent protein family.</text>
</comment>
<dbReference type="InParanoid" id="A0A0P0Y0H1"/>
<feature type="signal peptide" evidence="1">
    <location>
        <begin position="1"/>
        <end position="17"/>
    </location>
</feature>
<reference evidence="3 4" key="2">
    <citation type="journal article" date="2013" name="Plant Cell Physiol.">
        <title>Rice Annotation Project Database (RAP-DB): an integrative and interactive database for rice genomics.</title>
        <authorList>
            <person name="Sakai H."/>
            <person name="Lee S.S."/>
            <person name="Tanaka T."/>
            <person name="Numa H."/>
            <person name="Kim J."/>
            <person name="Kawahara Y."/>
            <person name="Wakimoto H."/>
            <person name="Yang C.C."/>
            <person name="Iwamoto M."/>
            <person name="Abe T."/>
            <person name="Yamada Y."/>
            <person name="Muto A."/>
            <person name="Inokuchi H."/>
            <person name="Ikemura T."/>
            <person name="Matsumoto T."/>
            <person name="Sasaki T."/>
            <person name="Itoh T."/>
        </authorList>
    </citation>
    <scope>NUCLEOTIDE SEQUENCE [LARGE SCALE GENOMIC DNA]</scope>
    <source>
        <strain evidence="4">cv. Nipponbare</strain>
    </source>
</reference>
<accession>A0A0P0Y0H1</accession>
<gene>
    <name evidence="3" type="ordered locus">Os11g0214700</name>
    <name evidence="3" type="ORF">OSNPB_110214700</name>
</gene>
<reference evidence="4" key="1">
    <citation type="journal article" date="2005" name="Nature">
        <title>The map-based sequence of the rice genome.</title>
        <authorList>
            <consortium name="International rice genome sequencing project (IRGSP)"/>
            <person name="Matsumoto T."/>
            <person name="Wu J."/>
            <person name="Kanamori H."/>
            <person name="Katayose Y."/>
            <person name="Fujisawa M."/>
            <person name="Namiki N."/>
            <person name="Mizuno H."/>
            <person name="Yamamoto K."/>
            <person name="Antonio B.A."/>
            <person name="Baba T."/>
            <person name="Sakata K."/>
            <person name="Nagamura Y."/>
            <person name="Aoki H."/>
            <person name="Arikawa K."/>
            <person name="Arita K."/>
            <person name="Bito T."/>
            <person name="Chiden Y."/>
            <person name="Fujitsuka N."/>
            <person name="Fukunaka R."/>
            <person name="Hamada M."/>
            <person name="Harada C."/>
            <person name="Hayashi A."/>
            <person name="Hijishita S."/>
            <person name="Honda M."/>
            <person name="Hosokawa S."/>
            <person name="Ichikawa Y."/>
            <person name="Idonuma A."/>
            <person name="Iijima M."/>
            <person name="Ikeda M."/>
            <person name="Ikeno M."/>
            <person name="Ito K."/>
            <person name="Ito S."/>
            <person name="Ito T."/>
            <person name="Ito Y."/>
            <person name="Ito Y."/>
            <person name="Iwabuchi A."/>
            <person name="Kamiya K."/>
            <person name="Karasawa W."/>
            <person name="Kurita K."/>
            <person name="Katagiri S."/>
            <person name="Kikuta A."/>
            <person name="Kobayashi H."/>
            <person name="Kobayashi N."/>
            <person name="Machita K."/>
            <person name="Maehara T."/>
            <person name="Masukawa M."/>
            <person name="Mizubayashi T."/>
            <person name="Mukai Y."/>
            <person name="Nagasaki H."/>
            <person name="Nagata Y."/>
            <person name="Naito S."/>
            <person name="Nakashima M."/>
            <person name="Nakama Y."/>
            <person name="Nakamichi Y."/>
            <person name="Nakamura M."/>
            <person name="Meguro A."/>
            <person name="Negishi M."/>
            <person name="Ohta I."/>
            <person name="Ohta T."/>
            <person name="Okamoto M."/>
            <person name="Ono N."/>
            <person name="Saji S."/>
            <person name="Sakaguchi M."/>
            <person name="Sakai K."/>
            <person name="Shibata M."/>
            <person name="Shimokawa T."/>
            <person name="Song J."/>
            <person name="Takazaki Y."/>
            <person name="Terasawa K."/>
            <person name="Tsugane M."/>
            <person name="Tsuji K."/>
            <person name="Ueda S."/>
            <person name="Waki K."/>
            <person name="Yamagata H."/>
            <person name="Yamamoto M."/>
            <person name="Yamamoto S."/>
            <person name="Yamane H."/>
            <person name="Yoshiki S."/>
            <person name="Yoshihara R."/>
            <person name="Yukawa K."/>
            <person name="Zhong H."/>
            <person name="Yano M."/>
            <person name="Yuan Q."/>
            <person name="Ouyang S."/>
            <person name="Liu J."/>
            <person name="Jones K.M."/>
            <person name="Gansberger K."/>
            <person name="Moffat K."/>
            <person name="Hill J."/>
            <person name="Bera J."/>
            <person name="Fadrosh D."/>
            <person name="Jin S."/>
            <person name="Johri S."/>
            <person name="Kim M."/>
            <person name="Overton L."/>
            <person name="Reardon M."/>
            <person name="Tsitrin T."/>
            <person name="Vuong H."/>
            <person name="Weaver B."/>
            <person name="Ciecko A."/>
            <person name="Tallon L."/>
            <person name="Jackson J."/>
            <person name="Pai G."/>
            <person name="Aken S.V."/>
            <person name="Utterback T."/>
            <person name="Reidmuller S."/>
            <person name="Feldblyum T."/>
            <person name="Hsiao J."/>
            <person name="Zismann V."/>
            <person name="Iobst S."/>
            <person name="de Vazeille A.R."/>
            <person name="Buell C.R."/>
            <person name="Ying K."/>
            <person name="Li Y."/>
            <person name="Lu T."/>
            <person name="Huang Y."/>
            <person name="Zhao Q."/>
            <person name="Feng Q."/>
            <person name="Zhang L."/>
            <person name="Zhu J."/>
            <person name="Weng Q."/>
            <person name="Mu J."/>
            <person name="Lu Y."/>
            <person name="Fan D."/>
            <person name="Liu Y."/>
            <person name="Guan J."/>
            <person name="Zhang Y."/>
            <person name="Yu S."/>
            <person name="Liu X."/>
            <person name="Zhang Y."/>
            <person name="Hong G."/>
            <person name="Han B."/>
            <person name="Choisne N."/>
            <person name="Demange N."/>
            <person name="Orjeda G."/>
            <person name="Samain S."/>
            <person name="Cattolico L."/>
            <person name="Pelletier E."/>
            <person name="Couloux A."/>
            <person name="Segurens B."/>
            <person name="Wincker P."/>
            <person name="D'Hont A."/>
            <person name="Scarpelli C."/>
            <person name="Weissenbach J."/>
            <person name="Salanoubat M."/>
            <person name="Quetier F."/>
            <person name="Yu Y."/>
            <person name="Kim H.R."/>
            <person name="Rambo T."/>
            <person name="Currie J."/>
            <person name="Collura K."/>
            <person name="Luo M."/>
            <person name="Yang T."/>
            <person name="Ammiraju J.S.S."/>
            <person name="Engler F."/>
            <person name="Soderlund C."/>
            <person name="Wing R.A."/>
            <person name="Palmer L.E."/>
            <person name="de la Bastide M."/>
            <person name="Spiegel L."/>
            <person name="Nascimento L."/>
            <person name="Zutavern T."/>
            <person name="O'Shaughnessy A."/>
            <person name="Dike S."/>
            <person name="Dedhia N."/>
            <person name="Preston R."/>
            <person name="Balija V."/>
            <person name="McCombie W.R."/>
            <person name="Chow T."/>
            <person name="Chen H."/>
            <person name="Chung M."/>
            <person name="Chen C."/>
            <person name="Shaw J."/>
            <person name="Wu H."/>
            <person name="Hsiao K."/>
            <person name="Chao Y."/>
            <person name="Chu M."/>
            <person name="Cheng C."/>
            <person name="Hour A."/>
            <person name="Lee P."/>
            <person name="Lin S."/>
            <person name="Lin Y."/>
            <person name="Liou J."/>
            <person name="Liu S."/>
            <person name="Hsing Y."/>
            <person name="Raghuvanshi S."/>
            <person name="Mohanty A."/>
            <person name="Bharti A.K."/>
            <person name="Gaur A."/>
            <person name="Gupta V."/>
            <person name="Kumar D."/>
            <person name="Ravi V."/>
            <person name="Vij S."/>
            <person name="Kapur A."/>
            <person name="Khurana P."/>
            <person name="Khurana P."/>
            <person name="Khurana J.P."/>
            <person name="Tyagi A.K."/>
            <person name="Gaikwad K."/>
            <person name="Singh A."/>
            <person name="Dalal V."/>
            <person name="Srivastava S."/>
            <person name="Dixit A."/>
            <person name="Pal A.K."/>
            <person name="Ghazi I.A."/>
            <person name="Yadav M."/>
            <person name="Pandit A."/>
            <person name="Bhargava A."/>
            <person name="Sureshbabu K."/>
            <person name="Batra K."/>
            <person name="Sharma T.R."/>
            <person name="Mohapatra T."/>
            <person name="Singh N.K."/>
            <person name="Messing J."/>
            <person name="Nelson A.B."/>
            <person name="Fuks G."/>
            <person name="Kavchok S."/>
            <person name="Keizer G."/>
            <person name="Linton E."/>
            <person name="Llaca V."/>
            <person name="Song R."/>
            <person name="Tanyolac B."/>
            <person name="Young S."/>
            <person name="Ho-Il K."/>
            <person name="Hahn J.H."/>
            <person name="Sangsakoo G."/>
            <person name="Vanavichit A."/>
            <person name="de Mattos Luiz.A.T."/>
            <person name="Zimmer P.D."/>
            <person name="Malone G."/>
            <person name="Dellagostin O."/>
            <person name="de Oliveira A.C."/>
            <person name="Bevan M."/>
            <person name="Bancroft I."/>
            <person name="Minx P."/>
            <person name="Cordum H."/>
            <person name="Wilson R."/>
            <person name="Cheng Z."/>
            <person name="Jin W."/>
            <person name="Jiang J."/>
            <person name="Leong S.A."/>
            <person name="Iwama H."/>
            <person name="Gojobori T."/>
            <person name="Itoh T."/>
            <person name="Niimura Y."/>
            <person name="Fujii Y."/>
            <person name="Habara T."/>
            <person name="Sakai H."/>
            <person name="Sato Y."/>
            <person name="Wilson G."/>
            <person name="Kumar K."/>
            <person name="McCouch S."/>
            <person name="Juretic N."/>
            <person name="Hoen D."/>
            <person name="Wright S."/>
            <person name="Bruskiewich R."/>
            <person name="Bureau T."/>
            <person name="Miyao A."/>
            <person name="Hirochika H."/>
            <person name="Nishikawa T."/>
            <person name="Kadowaki K."/>
            <person name="Sugiura M."/>
            <person name="Burr B."/>
            <person name="Sasaki T."/>
        </authorList>
    </citation>
    <scope>NUCLEOTIDE SEQUENCE [LARGE SCALE GENOMIC DNA]</scope>
    <source>
        <strain evidence="4">cv. Nipponbare</strain>
    </source>
</reference>
<keyword evidence="4" id="KW-1185">Reference proteome</keyword>
<comment type="function">
    <text evidence="1">Dirigent proteins impart stereoselectivity on the phenoxy radical-coupling reaction, yielding optically active lignans from two molecules of coniferyl alcohol in the biosynthesis of lignans, flavonolignans, and alkaloids and thus plays a central role in plant secondary metabolism.</text>
</comment>
<protein>
    <recommendedName>
        <fullName evidence="1">Dirigent protein</fullName>
    </recommendedName>
</protein>
<organism evidence="3 4">
    <name type="scientific">Oryza sativa subsp. japonica</name>
    <name type="common">Rice</name>
    <dbReference type="NCBI Taxonomy" id="39947"/>
    <lineage>
        <taxon>Eukaryota</taxon>
        <taxon>Viridiplantae</taxon>
        <taxon>Streptophyta</taxon>
        <taxon>Embryophyta</taxon>
        <taxon>Tracheophyta</taxon>
        <taxon>Spermatophyta</taxon>
        <taxon>Magnoliopsida</taxon>
        <taxon>Liliopsida</taxon>
        <taxon>Poales</taxon>
        <taxon>Poaceae</taxon>
        <taxon>BOP clade</taxon>
        <taxon>Oryzoideae</taxon>
        <taxon>Oryzeae</taxon>
        <taxon>Oryzinae</taxon>
        <taxon>Oryza</taxon>
        <taxon>Oryza sativa</taxon>
    </lineage>
</organism>
<dbReference type="AlphaFoldDB" id="A0A0P0Y0H1"/>
<comment type="subunit">
    <text evidence="1">Homodimer.</text>
</comment>
<evidence type="ECO:0000256" key="2">
    <source>
        <dbReference type="SAM" id="MobiDB-lite"/>
    </source>
</evidence>
<feature type="region of interest" description="Disordered" evidence="2">
    <location>
        <begin position="121"/>
        <end position="155"/>
    </location>
</feature>
<name>A0A0P0Y0H1_ORYSJ</name>
<keyword evidence="1" id="KW-0732">Signal</keyword>
<dbReference type="PANTHER" id="PTHR21495">
    <property type="entry name" value="NUCLEOPORIN-RELATED"/>
    <property type="match status" value="1"/>
</dbReference>
<dbReference type="Pfam" id="PF03018">
    <property type="entry name" value="Dirigent"/>
    <property type="match status" value="1"/>
</dbReference>
<dbReference type="OMA" id="VHGHQEL"/>
<feature type="chain" id="PRO_5008191319" description="Dirigent protein" evidence="1">
    <location>
        <begin position="18"/>
        <end position="213"/>
    </location>
</feature>
<evidence type="ECO:0000313" key="4">
    <source>
        <dbReference type="Proteomes" id="UP000059680"/>
    </source>
</evidence>
<dbReference type="FunCoup" id="A0A0P0Y0H1">
    <property type="interactions" value="331"/>
</dbReference>
<dbReference type="Proteomes" id="UP000059680">
    <property type="component" value="Chromosome 11"/>
</dbReference>